<feature type="region of interest" description="Disordered" evidence="5">
    <location>
        <begin position="131"/>
        <end position="150"/>
    </location>
</feature>
<evidence type="ECO:0000313" key="6">
    <source>
        <dbReference type="EMBL" id="KAH7405573.1"/>
    </source>
</evidence>
<proteinExistence type="inferred from homology"/>
<dbReference type="GO" id="GO:0080043">
    <property type="term" value="F:quercetin 3-O-glucosyltransferase activity"/>
    <property type="evidence" value="ECO:0007669"/>
    <property type="project" value="TreeGrafter"/>
</dbReference>
<dbReference type="AlphaFoldDB" id="A0A8T2TBE8"/>
<dbReference type="EC" id="2.4.1.-" evidence="4"/>
<dbReference type="FunFam" id="3.40.50.2000:FF:000060">
    <property type="entry name" value="Glycosyltransferase"/>
    <property type="match status" value="1"/>
</dbReference>
<dbReference type="Proteomes" id="UP000825935">
    <property type="component" value="Chromosome 15"/>
</dbReference>
<dbReference type="SUPFAM" id="SSF53756">
    <property type="entry name" value="UDP-Glycosyltransferase/glycogen phosphorylase"/>
    <property type="match status" value="1"/>
</dbReference>
<evidence type="ECO:0000256" key="4">
    <source>
        <dbReference type="RuleBase" id="RU362057"/>
    </source>
</evidence>
<dbReference type="InterPro" id="IPR035595">
    <property type="entry name" value="UDP_glycos_trans_CS"/>
</dbReference>
<keyword evidence="7" id="KW-1185">Reference proteome</keyword>
<organism evidence="6 7">
    <name type="scientific">Ceratopteris richardii</name>
    <name type="common">Triangle waterfern</name>
    <dbReference type="NCBI Taxonomy" id="49495"/>
    <lineage>
        <taxon>Eukaryota</taxon>
        <taxon>Viridiplantae</taxon>
        <taxon>Streptophyta</taxon>
        <taxon>Embryophyta</taxon>
        <taxon>Tracheophyta</taxon>
        <taxon>Polypodiopsida</taxon>
        <taxon>Polypodiidae</taxon>
        <taxon>Polypodiales</taxon>
        <taxon>Pteridineae</taxon>
        <taxon>Pteridaceae</taxon>
        <taxon>Parkerioideae</taxon>
        <taxon>Ceratopteris</taxon>
    </lineage>
</organism>
<keyword evidence="2 3" id="KW-0808">Transferase</keyword>
<dbReference type="EMBL" id="CM035420">
    <property type="protein sequence ID" value="KAH7405573.1"/>
    <property type="molecule type" value="Genomic_DNA"/>
</dbReference>
<gene>
    <name evidence="6" type="ORF">KP509_15G076200</name>
</gene>
<dbReference type="Gene3D" id="3.40.50.2000">
    <property type="entry name" value="Glycogen Phosphorylase B"/>
    <property type="match status" value="2"/>
</dbReference>
<dbReference type="PANTHER" id="PTHR11926">
    <property type="entry name" value="GLUCOSYL/GLUCURONOSYL TRANSFERASES"/>
    <property type="match status" value="1"/>
</dbReference>
<dbReference type="CDD" id="cd03784">
    <property type="entry name" value="GT1_Gtf-like"/>
    <property type="match status" value="1"/>
</dbReference>
<comment type="caution">
    <text evidence="6">The sequence shown here is derived from an EMBL/GenBank/DDBJ whole genome shotgun (WGS) entry which is preliminary data.</text>
</comment>
<dbReference type="Pfam" id="PF00201">
    <property type="entry name" value="UDPGT"/>
    <property type="match status" value="1"/>
</dbReference>
<evidence type="ECO:0000313" key="7">
    <source>
        <dbReference type="Proteomes" id="UP000825935"/>
    </source>
</evidence>
<evidence type="ECO:0000256" key="2">
    <source>
        <dbReference type="ARBA" id="ARBA00022679"/>
    </source>
</evidence>
<keyword evidence="3" id="KW-0328">Glycosyltransferase</keyword>
<dbReference type="OrthoDB" id="5835829at2759"/>
<name>A0A8T2TBE8_CERRI</name>
<dbReference type="PANTHER" id="PTHR11926:SF774">
    <property type="entry name" value="UDP-GLYCOSYLTRANSFERASE 85A1-RELATED"/>
    <property type="match status" value="1"/>
</dbReference>
<feature type="compositionally biased region" description="Polar residues" evidence="5">
    <location>
        <begin position="134"/>
        <end position="143"/>
    </location>
</feature>
<evidence type="ECO:0000256" key="1">
    <source>
        <dbReference type="ARBA" id="ARBA00009995"/>
    </source>
</evidence>
<reference evidence="6" key="1">
    <citation type="submission" date="2021-08" db="EMBL/GenBank/DDBJ databases">
        <title>WGS assembly of Ceratopteris richardii.</title>
        <authorList>
            <person name="Marchant D.B."/>
            <person name="Chen G."/>
            <person name="Jenkins J."/>
            <person name="Shu S."/>
            <person name="Leebens-Mack J."/>
            <person name="Grimwood J."/>
            <person name="Schmutz J."/>
            <person name="Soltis P."/>
            <person name="Soltis D."/>
            <person name="Chen Z.-H."/>
        </authorList>
    </citation>
    <scope>NUCLEOTIDE SEQUENCE</scope>
    <source>
        <strain evidence="6">Whitten #5841</strain>
        <tissue evidence="6">Leaf</tissue>
    </source>
</reference>
<protein>
    <recommendedName>
        <fullName evidence="4">Glycosyltransferase</fullName>
        <ecNumber evidence="4">2.4.1.-</ecNumber>
    </recommendedName>
</protein>
<accession>A0A8T2TBE8</accession>
<dbReference type="InterPro" id="IPR002213">
    <property type="entry name" value="UDP_glucos_trans"/>
</dbReference>
<comment type="similarity">
    <text evidence="1 3">Belongs to the UDP-glycosyltransferase family.</text>
</comment>
<evidence type="ECO:0000256" key="3">
    <source>
        <dbReference type="RuleBase" id="RU003718"/>
    </source>
</evidence>
<evidence type="ECO:0000256" key="5">
    <source>
        <dbReference type="SAM" id="MobiDB-lite"/>
    </source>
</evidence>
<sequence>MAFSPDSSTPDETSTSRFCDHRHVVMAPFAGEGHVNPMFRFAKLLASHKHVLVSFAFPARYHALAVKRCSFDHLPESLRIYVVDDGLPTEEHVIPSFSENARSLIVTQNAVERLLSDLSARSSLPTWHDMHTSAVDSTETGSGRSKDEKLFSSGWPPVCCMISDTFVITQDMADRFGIRRVDFWTGSASVYTMLIHLPEVMSRGLLPLPSGTANKWNIESPLIDFIPGLSSCHIADFPRKLIESYNASDEFVRFILKAFSCVKKADWILVNSFYELESRVYDAMQMLGYPIYGIGPLMKMESESNSLGSECLDWLSQQKPASVIYVAFGSLAKLKTKDMESLALGLQASGLPFLWVIPLESISAMNNSGFASPNGFRDWIASLGLGFITSWAPQREVLGHSAVGAFVSHCGWNSVMESLCEAVPIVACPQGADQIGNARTIAEHLKVGVEIKREDDGSFTKESVQRAIKEIMKNEEARKRIAHLKQVIRDSTTWGSSYFNITKFIDYLFQLHCPCHS</sequence>
<dbReference type="PROSITE" id="PS00375">
    <property type="entry name" value="UDPGT"/>
    <property type="match status" value="1"/>
</dbReference>
<dbReference type="GO" id="GO:0080044">
    <property type="term" value="F:quercetin 7-O-glucosyltransferase activity"/>
    <property type="evidence" value="ECO:0007669"/>
    <property type="project" value="TreeGrafter"/>
</dbReference>